<keyword evidence="1" id="KW-1133">Transmembrane helix</keyword>
<reference evidence="2 3" key="1">
    <citation type="journal article" date="2017" name="Nat. Commun.">
        <title>Genome assembly with in vitro proximity ligation data and whole-genome triplication in lettuce.</title>
        <authorList>
            <person name="Reyes-Chin-Wo S."/>
            <person name="Wang Z."/>
            <person name="Yang X."/>
            <person name="Kozik A."/>
            <person name="Arikit S."/>
            <person name="Song C."/>
            <person name="Xia L."/>
            <person name="Froenicke L."/>
            <person name="Lavelle D.O."/>
            <person name="Truco M.J."/>
            <person name="Xia R."/>
            <person name="Zhu S."/>
            <person name="Xu C."/>
            <person name="Xu H."/>
            <person name="Xu X."/>
            <person name="Cox K."/>
            <person name="Korf I."/>
            <person name="Meyers B.C."/>
            <person name="Michelmore R.W."/>
        </authorList>
    </citation>
    <scope>NUCLEOTIDE SEQUENCE [LARGE SCALE GENOMIC DNA]</scope>
    <source>
        <strain evidence="3">cv. Salinas</strain>
        <tissue evidence="2">Seedlings</tissue>
    </source>
</reference>
<evidence type="ECO:0000313" key="2">
    <source>
        <dbReference type="EMBL" id="KAJ0185011.1"/>
    </source>
</evidence>
<sequence>MTLAKLILNSGMLLNSRLGVGLKLFSGLTTSLGNHFASIFPHLYILDPIKACFVFGFLLELDKNPCQPIELLELDQICIILDNVKLSNVVSRYVIDSKLICGVNNPTIWLNVLPLKDTYFTLSACLDRILSVTALTRRGVFISSSSCHICSLAPTLAIIFLLAVLMTMRLFFGSLNGVTFTFKASYRLKRPLSLLPIGVVALKRE</sequence>
<keyword evidence="3" id="KW-1185">Reference proteome</keyword>
<gene>
    <name evidence="2" type="ORF">LSAT_V11C900495110</name>
</gene>
<evidence type="ECO:0000313" key="3">
    <source>
        <dbReference type="Proteomes" id="UP000235145"/>
    </source>
</evidence>
<evidence type="ECO:0000256" key="1">
    <source>
        <dbReference type="SAM" id="Phobius"/>
    </source>
</evidence>
<feature type="transmembrane region" description="Helical" evidence="1">
    <location>
        <begin position="152"/>
        <end position="172"/>
    </location>
</feature>
<dbReference type="Proteomes" id="UP000235145">
    <property type="component" value="Unassembled WGS sequence"/>
</dbReference>
<dbReference type="AlphaFoldDB" id="A0A9R1UD93"/>
<protein>
    <submittedName>
        <fullName evidence="2">Uncharacterized protein</fullName>
    </submittedName>
</protein>
<comment type="caution">
    <text evidence="2">The sequence shown here is derived from an EMBL/GenBank/DDBJ whole genome shotgun (WGS) entry which is preliminary data.</text>
</comment>
<name>A0A9R1UD93_LACSA</name>
<proteinExistence type="predicted"/>
<dbReference type="EMBL" id="NBSK02000009">
    <property type="protein sequence ID" value="KAJ0185011.1"/>
    <property type="molecule type" value="Genomic_DNA"/>
</dbReference>
<keyword evidence="1" id="KW-0472">Membrane</keyword>
<organism evidence="2 3">
    <name type="scientific">Lactuca sativa</name>
    <name type="common">Garden lettuce</name>
    <dbReference type="NCBI Taxonomy" id="4236"/>
    <lineage>
        <taxon>Eukaryota</taxon>
        <taxon>Viridiplantae</taxon>
        <taxon>Streptophyta</taxon>
        <taxon>Embryophyta</taxon>
        <taxon>Tracheophyta</taxon>
        <taxon>Spermatophyta</taxon>
        <taxon>Magnoliopsida</taxon>
        <taxon>eudicotyledons</taxon>
        <taxon>Gunneridae</taxon>
        <taxon>Pentapetalae</taxon>
        <taxon>asterids</taxon>
        <taxon>campanulids</taxon>
        <taxon>Asterales</taxon>
        <taxon>Asteraceae</taxon>
        <taxon>Cichorioideae</taxon>
        <taxon>Cichorieae</taxon>
        <taxon>Lactucinae</taxon>
        <taxon>Lactuca</taxon>
    </lineage>
</organism>
<keyword evidence="1" id="KW-0812">Transmembrane</keyword>
<accession>A0A9R1UD93</accession>